<proteinExistence type="predicted"/>
<evidence type="ECO:0000256" key="3">
    <source>
        <dbReference type="ARBA" id="ARBA00022833"/>
    </source>
</evidence>
<organism evidence="8 9">
    <name type="scientific">Lentinula lateritia</name>
    <dbReference type="NCBI Taxonomy" id="40482"/>
    <lineage>
        <taxon>Eukaryota</taxon>
        <taxon>Fungi</taxon>
        <taxon>Dikarya</taxon>
        <taxon>Basidiomycota</taxon>
        <taxon>Agaricomycotina</taxon>
        <taxon>Agaricomycetes</taxon>
        <taxon>Agaricomycetidae</taxon>
        <taxon>Agaricales</taxon>
        <taxon>Marasmiineae</taxon>
        <taxon>Omphalotaceae</taxon>
        <taxon>Lentinula</taxon>
    </lineage>
</organism>
<evidence type="ECO:0000256" key="4">
    <source>
        <dbReference type="PROSITE-ProRule" id="PRU00175"/>
    </source>
</evidence>
<gene>
    <name evidence="8" type="ORF">C8R41DRAFT_946148</name>
</gene>
<keyword evidence="1" id="KW-0479">Metal-binding</keyword>
<evidence type="ECO:0000256" key="6">
    <source>
        <dbReference type="SAM" id="MobiDB-lite"/>
    </source>
</evidence>
<comment type="caution">
    <text evidence="8">The sequence shown here is derived from an EMBL/GenBank/DDBJ whole genome shotgun (WGS) entry which is preliminary data.</text>
</comment>
<dbReference type="Pfam" id="PF13445">
    <property type="entry name" value="zf-RING_UBOX"/>
    <property type="match status" value="1"/>
</dbReference>
<evidence type="ECO:0000256" key="5">
    <source>
        <dbReference type="SAM" id="Coils"/>
    </source>
</evidence>
<dbReference type="InterPro" id="IPR027370">
    <property type="entry name" value="Znf-RING_euk"/>
</dbReference>
<dbReference type="EMBL" id="JANVFT010000026">
    <property type="protein sequence ID" value="KAJ4496702.1"/>
    <property type="molecule type" value="Genomic_DNA"/>
</dbReference>
<keyword evidence="5" id="KW-0175">Coiled coil</keyword>
<dbReference type="Proteomes" id="UP001150217">
    <property type="component" value="Unassembled WGS sequence"/>
</dbReference>
<evidence type="ECO:0000313" key="9">
    <source>
        <dbReference type="Proteomes" id="UP001150217"/>
    </source>
</evidence>
<feature type="compositionally biased region" description="Acidic residues" evidence="6">
    <location>
        <begin position="419"/>
        <end position="430"/>
    </location>
</feature>
<feature type="compositionally biased region" description="Polar residues" evidence="6">
    <location>
        <begin position="1"/>
        <end position="14"/>
    </location>
</feature>
<feature type="compositionally biased region" description="Acidic residues" evidence="6">
    <location>
        <begin position="261"/>
        <end position="277"/>
    </location>
</feature>
<feature type="domain" description="RING-type" evidence="7">
    <location>
        <begin position="121"/>
        <end position="181"/>
    </location>
</feature>
<dbReference type="SUPFAM" id="SSF57850">
    <property type="entry name" value="RING/U-box"/>
    <property type="match status" value="1"/>
</dbReference>
<feature type="region of interest" description="Disordered" evidence="6">
    <location>
        <begin position="258"/>
        <end position="289"/>
    </location>
</feature>
<evidence type="ECO:0000259" key="7">
    <source>
        <dbReference type="PROSITE" id="PS50089"/>
    </source>
</evidence>
<feature type="region of interest" description="Disordered" evidence="6">
    <location>
        <begin position="1"/>
        <end position="30"/>
    </location>
</feature>
<evidence type="ECO:0000313" key="8">
    <source>
        <dbReference type="EMBL" id="KAJ4496702.1"/>
    </source>
</evidence>
<evidence type="ECO:0000256" key="1">
    <source>
        <dbReference type="ARBA" id="ARBA00022723"/>
    </source>
</evidence>
<keyword evidence="3" id="KW-0862">Zinc</keyword>
<name>A0ABQ8VJX4_9AGAR</name>
<dbReference type="InterPro" id="IPR001841">
    <property type="entry name" value="Znf_RING"/>
</dbReference>
<protein>
    <recommendedName>
        <fullName evidence="7">RING-type domain-containing protein</fullName>
    </recommendedName>
</protein>
<dbReference type="Gene3D" id="3.30.40.10">
    <property type="entry name" value="Zinc/RING finger domain, C3HC4 (zinc finger)"/>
    <property type="match status" value="1"/>
</dbReference>
<accession>A0ABQ8VJX4</accession>
<feature type="compositionally biased region" description="Low complexity" evidence="6">
    <location>
        <begin position="17"/>
        <end position="29"/>
    </location>
</feature>
<dbReference type="InterPro" id="IPR013083">
    <property type="entry name" value="Znf_RING/FYVE/PHD"/>
</dbReference>
<evidence type="ECO:0000256" key="2">
    <source>
        <dbReference type="ARBA" id="ARBA00022771"/>
    </source>
</evidence>
<sequence>MRSGNPHVSRSGLDTGSAHASSSSPSKVSEFGRMRIEIEILKNALSEQKKNNTKQAKKIEDLEAEIVIGKAKIDVLNAKILVQRAHFQTMDEREVQLRHLYESEHTSNEELMNEFETLLTCNICMEVFNNPFSLSPCGHTFCLQDLQEWFRKAPSMEYAMDDDIYDPEYIMNCQKSCPTCRAIVIGRPLPVYSVKDIINALQKAKPNGGSAADHNTISSCSKDPWEGLFPLTVSSSWSSSPYTSEDPWEGPLPDDLFPNYDEVEGESESGFADEETDGNPAGPAYEEGYGSVIDEEECNSLAYYEDMYGIPSDEEKEWYNHFEEMYGHLVDEEEDDCIGDEEENGHLVDEEEDDCIGDEEEYESPADGDDNSPADGDDNSPSDGDDNSPADGGYNSPADGGYDSPADKRAYDSPSDGGYAEEEEEDDMFW</sequence>
<dbReference type="PROSITE" id="PS50089">
    <property type="entry name" value="ZF_RING_2"/>
    <property type="match status" value="1"/>
</dbReference>
<reference evidence="8" key="1">
    <citation type="submission" date="2022-08" db="EMBL/GenBank/DDBJ databases">
        <title>A Global Phylogenomic Analysis of the Shiitake Genus Lentinula.</title>
        <authorList>
            <consortium name="DOE Joint Genome Institute"/>
            <person name="Sierra-Patev S."/>
            <person name="Min B."/>
            <person name="Naranjo-Ortiz M."/>
            <person name="Looney B."/>
            <person name="Konkel Z."/>
            <person name="Slot J.C."/>
            <person name="Sakamoto Y."/>
            <person name="Steenwyk J.L."/>
            <person name="Rokas A."/>
            <person name="Carro J."/>
            <person name="Camarero S."/>
            <person name="Ferreira P."/>
            <person name="Molpeceres G."/>
            <person name="Ruiz-Duenas F.J."/>
            <person name="Serrano A."/>
            <person name="Henrissat B."/>
            <person name="Drula E."/>
            <person name="Hughes K.W."/>
            <person name="Mata J.L."/>
            <person name="Ishikawa N.K."/>
            <person name="Vargas-Isla R."/>
            <person name="Ushijima S."/>
            <person name="Smith C.A."/>
            <person name="Ahrendt S."/>
            <person name="Andreopoulos W."/>
            <person name="He G."/>
            <person name="Labutti K."/>
            <person name="Lipzen A."/>
            <person name="Ng V."/>
            <person name="Riley R."/>
            <person name="Sandor L."/>
            <person name="Barry K."/>
            <person name="Martinez A.T."/>
            <person name="Xiao Y."/>
            <person name="Gibbons J.G."/>
            <person name="Terashima K."/>
            <person name="Grigoriev I.V."/>
            <person name="Hibbett D.S."/>
        </authorList>
    </citation>
    <scope>NUCLEOTIDE SEQUENCE</scope>
    <source>
        <strain evidence="8">RHP3577 ss4</strain>
    </source>
</reference>
<keyword evidence="9" id="KW-1185">Reference proteome</keyword>
<feature type="coiled-coil region" evidence="5">
    <location>
        <begin position="38"/>
        <end position="79"/>
    </location>
</feature>
<feature type="compositionally biased region" description="Acidic residues" evidence="6">
    <location>
        <begin position="331"/>
        <end position="388"/>
    </location>
</feature>
<feature type="region of interest" description="Disordered" evidence="6">
    <location>
        <begin position="331"/>
        <end position="430"/>
    </location>
</feature>
<keyword evidence="2 4" id="KW-0863">Zinc-finger</keyword>